<keyword evidence="3" id="KW-0560">Oxidoreductase</keyword>
<dbReference type="InterPro" id="IPR052161">
    <property type="entry name" value="Mycobact_Acyl-CoA_DH"/>
</dbReference>
<dbReference type="InterPro" id="IPR013786">
    <property type="entry name" value="AcylCoA_DH/ox_N"/>
</dbReference>
<dbReference type="Gene3D" id="1.20.140.10">
    <property type="entry name" value="Butyryl-CoA Dehydrogenase, subunit A, domain 3"/>
    <property type="match status" value="1"/>
</dbReference>
<dbReference type="InterPro" id="IPR006089">
    <property type="entry name" value="Acyl-CoA_DH_CS"/>
</dbReference>
<feature type="domain" description="Acyl-CoA oxidase/dehydrogenase middle" evidence="4">
    <location>
        <begin position="128"/>
        <end position="223"/>
    </location>
</feature>
<dbReference type="InterPro" id="IPR036250">
    <property type="entry name" value="AcylCo_DH-like_C"/>
</dbReference>
<sequence>MAMFTFEPARLPESTRKLRQEVREFLKSEQPPGKAQVDAWLGAFSPDFSRKLGKQGYIGMTWPRRYGGHERSELERYVVLEELLAAAAPVSLHWVADRQMGPLILRYGTEEQKQRYLPKMAQGESYWAIGMSEPGAGSDLAAITAKLVPDGPGYRLSGQKIWTSGAHRSHYMMTLVRSGETSSDRHQGLTNVIVDLADPAVAIRPIRILNGEHHFNEVFFHDVSIPPESVLGVVGDGWTQVTEELAHERSGPERFLSTLPLLRSLSTYARSHDHVAFVREIMPLISELVTIRELSLAIAVILSQGGHPVVEAAVVKDMGTKLERKITEVAERILPQVPGCDQDDFTRLVTDSLLHGPGFTIRGGTNEILQGIIARGLGTR</sequence>
<evidence type="ECO:0000256" key="2">
    <source>
        <dbReference type="ARBA" id="ARBA00022630"/>
    </source>
</evidence>
<dbReference type="Pfam" id="PF02771">
    <property type="entry name" value="Acyl-CoA_dh_N"/>
    <property type="match status" value="1"/>
</dbReference>
<evidence type="ECO:0000256" key="3">
    <source>
        <dbReference type="ARBA" id="ARBA00023002"/>
    </source>
</evidence>
<dbReference type="Gene3D" id="1.10.540.10">
    <property type="entry name" value="Acyl-CoA dehydrogenase/oxidase, N-terminal domain"/>
    <property type="match status" value="1"/>
</dbReference>
<dbReference type="AlphaFoldDB" id="A0A2T2WUK1"/>
<comment type="caution">
    <text evidence="6">The sequence shown here is derived from an EMBL/GenBank/DDBJ whole genome shotgun (WGS) entry which is preliminary data.</text>
</comment>
<dbReference type="Proteomes" id="UP000242699">
    <property type="component" value="Unassembled WGS sequence"/>
</dbReference>
<dbReference type="Gene3D" id="2.40.110.10">
    <property type="entry name" value="Butyryl-CoA Dehydrogenase, subunit A, domain 2"/>
    <property type="match status" value="1"/>
</dbReference>
<feature type="domain" description="Acyl-CoA dehydrogenase/oxidase N-terminal" evidence="5">
    <location>
        <begin position="13"/>
        <end position="124"/>
    </location>
</feature>
<dbReference type="Pfam" id="PF02770">
    <property type="entry name" value="Acyl-CoA_dh_M"/>
    <property type="match status" value="1"/>
</dbReference>
<dbReference type="SUPFAM" id="SSF47203">
    <property type="entry name" value="Acyl-CoA dehydrogenase C-terminal domain-like"/>
    <property type="match status" value="1"/>
</dbReference>
<evidence type="ECO:0000313" key="7">
    <source>
        <dbReference type="Proteomes" id="UP000242699"/>
    </source>
</evidence>
<evidence type="ECO:0000313" key="6">
    <source>
        <dbReference type="EMBL" id="PSR25902.1"/>
    </source>
</evidence>
<comment type="cofactor">
    <cofactor evidence="1">
        <name>FAD</name>
        <dbReference type="ChEBI" id="CHEBI:57692"/>
    </cofactor>
</comment>
<name>A0A2T2WUK1_9FIRM</name>
<dbReference type="GO" id="GO:0050660">
    <property type="term" value="F:flavin adenine dinucleotide binding"/>
    <property type="evidence" value="ECO:0007669"/>
    <property type="project" value="InterPro"/>
</dbReference>
<evidence type="ECO:0000259" key="4">
    <source>
        <dbReference type="Pfam" id="PF02770"/>
    </source>
</evidence>
<gene>
    <name evidence="6" type="ORF">C7B43_15605</name>
</gene>
<dbReference type="PANTHER" id="PTHR43292:SF4">
    <property type="entry name" value="ACYL-COA DEHYDROGENASE FADE34"/>
    <property type="match status" value="1"/>
</dbReference>
<evidence type="ECO:0000256" key="1">
    <source>
        <dbReference type="ARBA" id="ARBA00001974"/>
    </source>
</evidence>
<evidence type="ECO:0000259" key="5">
    <source>
        <dbReference type="Pfam" id="PF02771"/>
    </source>
</evidence>
<dbReference type="PANTHER" id="PTHR43292">
    <property type="entry name" value="ACYL-COA DEHYDROGENASE"/>
    <property type="match status" value="1"/>
</dbReference>
<dbReference type="SUPFAM" id="SSF56645">
    <property type="entry name" value="Acyl-CoA dehydrogenase NM domain-like"/>
    <property type="match status" value="1"/>
</dbReference>
<organism evidence="6 7">
    <name type="scientific">Sulfobacillus benefaciens</name>
    <dbReference type="NCBI Taxonomy" id="453960"/>
    <lineage>
        <taxon>Bacteria</taxon>
        <taxon>Bacillati</taxon>
        <taxon>Bacillota</taxon>
        <taxon>Clostridia</taxon>
        <taxon>Eubacteriales</taxon>
        <taxon>Clostridiales Family XVII. Incertae Sedis</taxon>
        <taxon>Sulfobacillus</taxon>
    </lineage>
</organism>
<dbReference type="EMBL" id="PXYT01000047">
    <property type="protein sequence ID" value="PSR25902.1"/>
    <property type="molecule type" value="Genomic_DNA"/>
</dbReference>
<proteinExistence type="predicted"/>
<accession>A0A2T2WUK1</accession>
<reference evidence="6 7" key="1">
    <citation type="journal article" date="2014" name="BMC Genomics">
        <title>Comparison of environmental and isolate Sulfobacillus genomes reveals diverse carbon, sulfur, nitrogen, and hydrogen metabolisms.</title>
        <authorList>
            <person name="Justice N.B."/>
            <person name="Norman A."/>
            <person name="Brown C.T."/>
            <person name="Singh A."/>
            <person name="Thomas B.C."/>
            <person name="Banfield J.F."/>
        </authorList>
    </citation>
    <scope>NUCLEOTIDE SEQUENCE [LARGE SCALE GENOMIC DNA]</scope>
    <source>
        <strain evidence="6">AMDSBA1</strain>
    </source>
</reference>
<dbReference type="GO" id="GO:0003995">
    <property type="term" value="F:acyl-CoA dehydrogenase activity"/>
    <property type="evidence" value="ECO:0007669"/>
    <property type="project" value="InterPro"/>
</dbReference>
<protein>
    <submittedName>
        <fullName evidence="6">Acyl-CoA dehydrogenase</fullName>
    </submittedName>
</protein>
<keyword evidence="2" id="KW-0285">Flavoprotein</keyword>
<dbReference type="GO" id="GO:0005886">
    <property type="term" value="C:plasma membrane"/>
    <property type="evidence" value="ECO:0007669"/>
    <property type="project" value="TreeGrafter"/>
</dbReference>
<dbReference type="InterPro" id="IPR037069">
    <property type="entry name" value="AcylCoA_DH/ox_N_sf"/>
</dbReference>
<dbReference type="InterPro" id="IPR046373">
    <property type="entry name" value="Acyl-CoA_Oxase/DH_mid-dom_sf"/>
</dbReference>
<dbReference type="PROSITE" id="PS00072">
    <property type="entry name" value="ACYL_COA_DH_1"/>
    <property type="match status" value="1"/>
</dbReference>
<dbReference type="InterPro" id="IPR006091">
    <property type="entry name" value="Acyl-CoA_Oxase/DH_mid-dom"/>
</dbReference>
<dbReference type="InterPro" id="IPR009100">
    <property type="entry name" value="AcylCoA_DH/oxidase_NM_dom_sf"/>
</dbReference>